<keyword evidence="6 7" id="KW-0472">Membrane</keyword>
<sequence>MIIIQFLFGASLASFFNLVAVRTLRGESIVSPRSHCDNCNAQLENFDLIPVFSYLMLKGKCRYCKQEIPGTFFVMELMVGIAAASLDIRQVRWSFILCLLILIALSSFDIIEQKIPSKGIIGLFFICTLSCVHPVRQILVALFMYIVMQLMNRKIQWMGSGDIDIYACLWLTAGMPSLLWQTFIACIAALIYLIVAPWPKDSRIPFVPFITIGYFLTYQFHDILLPLIL</sequence>
<proteinExistence type="inferred from homology"/>
<dbReference type="PATRIC" id="fig|1423780.4.peg.747"/>
<feature type="transmembrane region" description="Helical" evidence="7">
    <location>
        <begin position="123"/>
        <end position="148"/>
    </location>
</feature>
<evidence type="ECO:0000256" key="3">
    <source>
        <dbReference type="ARBA" id="ARBA00022475"/>
    </source>
</evidence>
<dbReference type="Proteomes" id="UP000016361">
    <property type="component" value="Unassembled WGS sequence"/>
</dbReference>
<evidence type="ECO:0000256" key="6">
    <source>
        <dbReference type="ARBA" id="ARBA00023136"/>
    </source>
</evidence>
<dbReference type="OrthoDB" id="9789291at2"/>
<keyword evidence="5 7" id="KW-1133">Transmembrane helix</keyword>
<evidence type="ECO:0000259" key="8">
    <source>
        <dbReference type="Pfam" id="PF01478"/>
    </source>
</evidence>
<keyword evidence="4 7" id="KW-0812">Transmembrane</keyword>
<evidence type="ECO:0000256" key="2">
    <source>
        <dbReference type="ARBA" id="ARBA00005801"/>
    </source>
</evidence>
<dbReference type="InterPro" id="IPR000045">
    <property type="entry name" value="Prepilin_IV_endopep_pep"/>
</dbReference>
<accession>S4PPU8</accession>
<dbReference type="AlphaFoldDB" id="S4PPU8"/>
<comment type="subcellular location">
    <subcellularLocation>
        <location evidence="1">Cell membrane</location>
        <topology evidence="1">Multi-pass membrane protein</topology>
    </subcellularLocation>
</comment>
<dbReference type="InterPro" id="IPR050882">
    <property type="entry name" value="Prepilin_peptidase/N-MTase"/>
</dbReference>
<evidence type="ECO:0000313" key="10">
    <source>
        <dbReference type="EMBL" id="GAD16650.1"/>
    </source>
</evidence>
<dbReference type="GO" id="GO:0006465">
    <property type="term" value="P:signal peptide processing"/>
    <property type="evidence" value="ECO:0007669"/>
    <property type="project" value="TreeGrafter"/>
</dbReference>
<protein>
    <submittedName>
        <fullName evidence="10">Type 4 prepilin family protein specific leader peptidase</fullName>
    </submittedName>
</protein>
<gene>
    <name evidence="10" type="ORF">LOT_1188</name>
</gene>
<evidence type="ECO:0000256" key="7">
    <source>
        <dbReference type="SAM" id="Phobius"/>
    </source>
</evidence>
<reference evidence="11" key="1">
    <citation type="journal article" date="2013" name="Genome Announc.">
        <title>Draft Genome Sequence of D-Branched-Chain Amino Acid Producer Lactobacillus otakiensis JCM 15040T, Isolated from a Traditional Japanese Pickle.</title>
        <authorList>
            <person name="Doi K."/>
            <person name="Mori K."/>
            <person name="Mutaguchi Y."/>
            <person name="Tashiro K."/>
            <person name="Fujino Y."/>
            <person name="Ohmori T."/>
            <person name="Kuhara S."/>
            <person name="Ohshima T."/>
        </authorList>
    </citation>
    <scope>NUCLEOTIDE SEQUENCE [LARGE SCALE GENOMIC DNA]</scope>
    <source>
        <strain evidence="11">JCM 15040</strain>
    </source>
</reference>
<keyword evidence="11" id="KW-1185">Reference proteome</keyword>
<dbReference type="RefSeq" id="WP_020281101.1">
    <property type="nucleotide sequence ID" value="NZ_AZED01000013.1"/>
</dbReference>
<evidence type="ECO:0000256" key="1">
    <source>
        <dbReference type="ARBA" id="ARBA00004651"/>
    </source>
</evidence>
<feature type="transmembrane region" description="Helical" evidence="7">
    <location>
        <begin position="68"/>
        <end position="86"/>
    </location>
</feature>
<feature type="domain" description="Prepilin type IV endopeptidase peptidase" evidence="8">
    <location>
        <begin position="96"/>
        <end position="194"/>
    </location>
</feature>
<feature type="transmembrane region" description="Helical" evidence="7">
    <location>
        <begin position="207"/>
        <end position="228"/>
    </location>
</feature>
<comment type="caution">
    <text evidence="10">The sequence shown here is derived from an EMBL/GenBank/DDBJ whole genome shotgun (WGS) entry which is preliminary data.</text>
</comment>
<feature type="domain" description="Prepilin peptidase A24 N-terminal" evidence="9">
    <location>
        <begin position="7"/>
        <end position="85"/>
    </location>
</feature>
<dbReference type="InterPro" id="IPR010627">
    <property type="entry name" value="Prepilin_pept_A24_N"/>
</dbReference>
<evidence type="ECO:0000259" key="9">
    <source>
        <dbReference type="Pfam" id="PF06750"/>
    </source>
</evidence>
<dbReference type="GeneID" id="301048009"/>
<dbReference type="GO" id="GO:0004190">
    <property type="term" value="F:aspartic-type endopeptidase activity"/>
    <property type="evidence" value="ECO:0007669"/>
    <property type="project" value="InterPro"/>
</dbReference>
<name>S4PPU8_9LACO</name>
<feature type="transmembrane region" description="Helical" evidence="7">
    <location>
        <begin position="6"/>
        <end position="24"/>
    </location>
</feature>
<evidence type="ECO:0000256" key="4">
    <source>
        <dbReference type="ARBA" id="ARBA00022692"/>
    </source>
</evidence>
<dbReference type="eggNOG" id="COG1989">
    <property type="taxonomic scope" value="Bacteria"/>
</dbReference>
<dbReference type="GO" id="GO:0005886">
    <property type="term" value="C:plasma membrane"/>
    <property type="evidence" value="ECO:0007669"/>
    <property type="project" value="UniProtKB-SubCell"/>
</dbReference>
<dbReference type="EMBL" id="BASH01000003">
    <property type="protein sequence ID" value="GAD16650.1"/>
    <property type="molecule type" value="Genomic_DNA"/>
</dbReference>
<dbReference type="PANTHER" id="PTHR30487:SF0">
    <property type="entry name" value="PREPILIN LEADER PEPTIDASE_N-METHYLTRANSFERASE-RELATED"/>
    <property type="match status" value="1"/>
</dbReference>
<dbReference type="STRING" id="1423780.FD05_GL000745"/>
<feature type="transmembrane region" description="Helical" evidence="7">
    <location>
        <begin position="178"/>
        <end position="195"/>
    </location>
</feature>
<feature type="transmembrane region" description="Helical" evidence="7">
    <location>
        <begin position="92"/>
        <end position="111"/>
    </location>
</feature>
<keyword evidence="3" id="KW-1003">Cell membrane</keyword>
<evidence type="ECO:0000313" key="11">
    <source>
        <dbReference type="Proteomes" id="UP000016361"/>
    </source>
</evidence>
<comment type="similarity">
    <text evidence="2">Belongs to the peptidase A24 family.</text>
</comment>
<dbReference type="Pfam" id="PF01478">
    <property type="entry name" value="Peptidase_A24"/>
    <property type="match status" value="1"/>
</dbReference>
<dbReference type="Pfam" id="PF06750">
    <property type="entry name" value="A24_N_bact"/>
    <property type="match status" value="1"/>
</dbReference>
<dbReference type="PANTHER" id="PTHR30487">
    <property type="entry name" value="TYPE 4 PREPILIN-LIKE PROTEINS LEADER PEPTIDE-PROCESSING ENZYME"/>
    <property type="match status" value="1"/>
</dbReference>
<organism evidence="10 11">
    <name type="scientific">Lentilactobacillus otakiensis DSM 19908 = JCM 15040</name>
    <dbReference type="NCBI Taxonomy" id="1423780"/>
    <lineage>
        <taxon>Bacteria</taxon>
        <taxon>Bacillati</taxon>
        <taxon>Bacillota</taxon>
        <taxon>Bacilli</taxon>
        <taxon>Lactobacillales</taxon>
        <taxon>Lactobacillaceae</taxon>
        <taxon>Lentilactobacillus</taxon>
    </lineage>
</organism>
<evidence type="ECO:0000256" key="5">
    <source>
        <dbReference type="ARBA" id="ARBA00022989"/>
    </source>
</evidence>